<evidence type="ECO:0000259" key="2">
    <source>
        <dbReference type="Pfam" id="PF08327"/>
    </source>
</evidence>
<comment type="similarity">
    <text evidence="1">Belongs to the AHA1 family.</text>
</comment>
<comment type="caution">
    <text evidence="3">The sequence shown here is derived from an EMBL/GenBank/DDBJ whole genome shotgun (WGS) entry which is preliminary data.</text>
</comment>
<organism evidence="3 4">
    <name type="scientific">Sphingobacterium cellulitidis</name>
    <dbReference type="NCBI Taxonomy" id="1768011"/>
    <lineage>
        <taxon>Bacteria</taxon>
        <taxon>Pseudomonadati</taxon>
        <taxon>Bacteroidota</taxon>
        <taxon>Sphingobacteriia</taxon>
        <taxon>Sphingobacteriales</taxon>
        <taxon>Sphingobacteriaceae</taxon>
        <taxon>Sphingobacterium</taxon>
    </lineage>
</organism>
<sequence>MEKKFQYQIKEKEVIITRQFEASQNQVWNAFTDSKILDQWWAPKPWKCNTKEQDFSVGGRWLYNMSGPNGEIHWSYLDYTAINPQNSYTGLDGFCDENGNQNPEFPSSEWKNEFSFDNGICTVTSSCKYDKEETLQAYLKMGFLEGYEMGLNNLEELLKKQ</sequence>
<dbReference type="EMBL" id="BMKM01000007">
    <property type="protein sequence ID" value="GGE27521.1"/>
    <property type="molecule type" value="Genomic_DNA"/>
</dbReference>
<dbReference type="InterPro" id="IPR013538">
    <property type="entry name" value="ASHA1/2-like_C"/>
</dbReference>
<name>A0A8H9G090_9SPHI</name>
<dbReference type="Pfam" id="PF08327">
    <property type="entry name" value="AHSA1"/>
    <property type="match status" value="1"/>
</dbReference>
<dbReference type="Gene3D" id="3.30.530.20">
    <property type="match status" value="1"/>
</dbReference>
<evidence type="ECO:0000313" key="4">
    <source>
        <dbReference type="Proteomes" id="UP000614460"/>
    </source>
</evidence>
<accession>A0A8H9G090</accession>
<dbReference type="CDD" id="cd07814">
    <property type="entry name" value="SRPBCC_CalC_Aha1-like"/>
    <property type="match status" value="1"/>
</dbReference>
<evidence type="ECO:0000256" key="1">
    <source>
        <dbReference type="ARBA" id="ARBA00006817"/>
    </source>
</evidence>
<gene>
    <name evidence="3" type="ORF">GCM10011516_26470</name>
</gene>
<evidence type="ECO:0000313" key="3">
    <source>
        <dbReference type="EMBL" id="GGE27521.1"/>
    </source>
</evidence>
<reference evidence="3" key="1">
    <citation type="journal article" date="2014" name="Int. J. Syst. Evol. Microbiol.">
        <title>Complete genome sequence of Corynebacterium casei LMG S-19264T (=DSM 44701T), isolated from a smear-ripened cheese.</title>
        <authorList>
            <consortium name="US DOE Joint Genome Institute (JGI-PGF)"/>
            <person name="Walter F."/>
            <person name="Albersmeier A."/>
            <person name="Kalinowski J."/>
            <person name="Ruckert C."/>
        </authorList>
    </citation>
    <scope>NUCLEOTIDE SEQUENCE</scope>
    <source>
        <strain evidence="3">CGMCC 1.15966</strain>
    </source>
</reference>
<protein>
    <submittedName>
        <fullName evidence="3">Activator of HSP90 ATPase</fullName>
    </submittedName>
</protein>
<keyword evidence="4" id="KW-1185">Reference proteome</keyword>
<dbReference type="Proteomes" id="UP000614460">
    <property type="component" value="Unassembled WGS sequence"/>
</dbReference>
<reference evidence="3" key="2">
    <citation type="submission" date="2020-09" db="EMBL/GenBank/DDBJ databases">
        <authorList>
            <person name="Sun Q."/>
            <person name="Zhou Y."/>
        </authorList>
    </citation>
    <scope>NUCLEOTIDE SEQUENCE</scope>
    <source>
        <strain evidence="3">CGMCC 1.15966</strain>
    </source>
</reference>
<dbReference type="InterPro" id="IPR023393">
    <property type="entry name" value="START-like_dom_sf"/>
</dbReference>
<proteinExistence type="inferred from homology"/>
<dbReference type="RefSeq" id="WP_182498670.1">
    <property type="nucleotide sequence ID" value="NZ_BMKM01000007.1"/>
</dbReference>
<dbReference type="AlphaFoldDB" id="A0A8H9G090"/>
<feature type="domain" description="Activator of Hsp90 ATPase homologue 1/2-like C-terminal" evidence="2">
    <location>
        <begin position="22"/>
        <end position="159"/>
    </location>
</feature>
<dbReference type="SUPFAM" id="SSF55961">
    <property type="entry name" value="Bet v1-like"/>
    <property type="match status" value="1"/>
</dbReference>